<dbReference type="EMBL" id="SNRY01004718">
    <property type="protein sequence ID" value="KAA6316886.1"/>
    <property type="molecule type" value="Genomic_DNA"/>
</dbReference>
<gene>
    <name evidence="3" type="ORF">EZS27_032872</name>
</gene>
<keyword evidence="3" id="KW-0675">Receptor</keyword>
<dbReference type="Gene3D" id="2.60.40.1120">
    <property type="entry name" value="Carboxypeptidase-like, regulatory domain"/>
    <property type="match status" value="1"/>
</dbReference>
<dbReference type="InterPro" id="IPR008969">
    <property type="entry name" value="CarboxyPept-like_regulatory"/>
</dbReference>
<dbReference type="AlphaFoldDB" id="A0A5J4Q4P4"/>
<dbReference type="Gene3D" id="2.170.130.10">
    <property type="entry name" value="TonB-dependent receptor, plug domain"/>
    <property type="match status" value="1"/>
</dbReference>
<dbReference type="Pfam" id="PF07715">
    <property type="entry name" value="Plug"/>
    <property type="match status" value="1"/>
</dbReference>
<dbReference type="PROSITE" id="PS52016">
    <property type="entry name" value="TONB_DEPENDENT_REC_3"/>
    <property type="match status" value="1"/>
</dbReference>
<evidence type="ECO:0000313" key="3">
    <source>
        <dbReference type="EMBL" id="KAA6316886.1"/>
    </source>
</evidence>
<dbReference type="GO" id="GO:0044718">
    <property type="term" value="P:siderophore transmembrane transport"/>
    <property type="evidence" value="ECO:0007669"/>
    <property type="project" value="TreeGrafter"/>
</dbReference>
<dbReference type="InterPro" id="IPR039426">
    <property type="entry name" value="TonB-dep_rcpt-like"/>
</dbReference>
<dbReference type="NCBIfam" id="TIGR04057">
    <property type="entry name" value="SusC_RagA_signa"/>
    <property type="match status" value="1"/>
</dbReference>
<evidence type="ECO:0000259" key="2">
    <source>
        <dbReference type="Pfam" id="PF07715"/>
    </source>
</evidence>
<dbReference type="InterPro" id="IPR037066">
    <property type="entry name" value="Plug_dom_sf"/>
</dbReference>
<sequence length="352" mass="37545">MKKKVLCSLILMIFSLATFAQEILKGTVTNVDKESLPGVSIAVKGTIIGTVSDINGNFSLVIKPNYVLIFSYLGFKTQEFTVGNRTSIDIVMVEDASLLDEVVVVGYGTTTKKNLTTAISTVKPENISKAANSNISQLLMGQAAGLSATVSSVQPGGGVDISIRGAGTPIYIVDGVMMPSGSLEPGTSNIYTPASVNRAGLAGLNPQDIESIEILKDASASIYGIGAANGVILITTKKGKEGQLKVNYEGSVSSVHNFSTPDPLNAQQYMSYVNLFNKEQYLFNNKLAPYGPSPYTGGWSPVFSNQEIDASQTTSWKDYVLKTGYINNHTLTVNGGSKNINYWGLLKIHFNG</sequence>
<reference evidence="3" key="1">
    <citation type="submission" date="2019-03" db="EMBL/GenBank/DDBJ databases">
        <title>Single cell metagenomics reveals metabolic interactions within the superorganism composed of flagellate Streblomastix strix and complex community of Bacteroidetes bacteria on its surface.</title>
        <authorList>
            <person name="Treitli S.C."/>
            <person name="Kolisko M."/>
            <person name="Husnik F."/>
            <person name="Keeling P."/>
            <person name="Hampl V."/>
        </authorList>
    </citation>
    <scope>NUCLEOTIDE SEQUENCE</scope>
    <source>
        <strain evidence="3">STM</strain>
    </source>
</reference>
<comment type="caution">
    <text evidence="3">The sequence shown here is derived from an EMBL/GenBank/DDBJ whole genome shotgun (WGS) entry which is preliminary data.</text>
</comment>
<dbReference type="SUPFAM" id="SSF56935">
    <property type="entry name" value="Porins"/>
    <property type="match status" value="1"/>
</dbReference>
<keyword evidence="1" id="KW-0732">Signal</keyword>
<name>A0A5J4Q4P4_9ZZZZ</name>
<evidence type="ECO:0000256" key="1">
    <source>
        <dbReference type="ARBA" id="ARBA00022729"/>
    </source>
</evidence>
<dbReference type="Pfam" id="PF13715">
    <property type="entry name" value="CarbopepD_reg_2"/>
    <property type="match status" value="1"/>
</dbReference>
<proteinExistence type="predicted"/>
<protein>
    <submittedName>
        <fullName evidence="3">TonB-dependent receptor SusC</fullName>
    </submittedName>
</protein>
<dbReference type="PANTHER" id="PTHR30069:SF29">
    <property type="entry name" value="HEMOGLOBIN AND HEMOGLOBIN-HAPTOGLOBIN-BINDING PROTEIN 1-RELATED"/>
    <property type="match status" value="1"/>
</dbReference>
<accession>A0A5J4Q4P4</accession>
<organism evidence="3">
    <name type="scientific">termite gut metagenome</name>
    <dbReference type="NCBI Taxonomy" id="433724"/>
    <lineage>
        <taxon>unclassified sequences</taxon>
        <taxon>metagenomes</taxon>
        <taxon>organismal metagenomes</taxon>
    </lineage>
</organism>
<dbReference type="SUPFAM" id="SSF49464">
    <property type="entry name" value="Carboxypeptidase regulatory domain-like"/>
    <property type="match status" value="1"/>
</dbReference>
<dbReference type="InterPro" id="IPR012910">
    <property type="entry name" value="Plug_dom"/>
</dbReference>
<feature type="domain" description="TonB-dependent receptor plug" evidence="2">
    <location>
        <begin position="112"/>
        <end position="231"/>
    </location>
</feature>
<dbReference type="InterPro" id="IPR023997">
    <property type="entry name" value="TonB-dep_OMP_SusC/RagA_CS"/>
</dbReference>
<dbReference type="PANTHER" id="PTHR30069">
    <property type="entry name" value="TONB-DEPENDENT OUTER MEMBRANE RECEPTOR"/>
    <property type="match status" value="1"/>
</dbReference>
<dbReference type="GO" id="GO:0015344">
    <property type="term" value="F:siderophore uptake transmembrane transporter activity"/>
    <property type="evidence" value="ECO:0007669"/>
    <property type="project" value="TreeGrafter"/>
</dbReference>